<dbReference type="PROSITE" id="PS50297">
    <property type="entry name" value="ANK_REP_REGION"/>
    <property type="match status" value="1"/>
</dbReference>
<dbReference type="Gene3D" id="1.25.40.20">
    <property type="entry name" value="Ankyrin repeat-containing domain"/>
    <property type="match status" value="1"/>
</dbReference>
<dbReference type="AlphaFoldDB" id="A0A9Q9IL11"/>
<accession>A0A9Q9IL11</accession>
<evidence type="ECO:0000313" key="2">
    <source>
        <dbReference type="EMBL" id="UWZ57591.1"/>
    </source>
</evidence>
<dbReference type="OrthoDB" id="928522at2"/>
<dbReference type="KEGG" id="daur:Daura_16355"/>
<dbReference type="InterPro" id="IPR036770">
    <property type="entry name" value="Ankyrin_rpt-contain_sf"/>
</dbReference>
<dbReference type="RefSeq" id="WP_033359349.1">
    <property type="nucleotide sequence ID" value="NZ_CP073767.1"/>
</dbReference>
<reference evidence="2" key="1">
    <citation type="submission" date="2021-04" db="EMBL/GenBank/DDBJ databases">
        <title>Dactylosporangium aurantiacum NRRL B-8018 full assembly.</title>
        <authorList>
            <person name="Hartkoorn R.C."/>
            <person name="Beaudoing E."/>
            <person name="Hot D."/>
        </authorList>
    </citation>
    <scope>NUCLEOTIDE SEQUENCE</scope>
    <source>
        <strain evidence="2">NRRL B-8018</strain>
    </source>
</reference>
<dbReference type="Pfam" id="PF00023">
    <property type="entry name" value="Ank"/>
    <property type="match status" value="1"/>
</dbReference>
<proteinExistence type="predicted"/>
<feature type="repeat" description="ANK" evidence="1">
    <location>
        <begin position="41"/>
        <end position="73"/>
    </location>
</feature>
<dbReference type="PROSITE" id="PS50088">
    <property type="entry name" value="ANK_REPEAT"/>
    <property type="match status" value="1"/>
</dbReference>
<keyword evidence="3" id="KW-1185">Reference proteome</keyword>
<evidence type="ECO:0000313" key="3">
    <source>
        <dbReference type="Proteomes" id="UP001058003"/>
    </source>
</evidence>
<gene>
    <name evidence="2" type="ORF">Daura_16355</name>
</gene>
<protein>
    <submittedName>
        <fullName evidence="2">Ankyrin repeat domain-containing protein</fullName>
    </submittedName>
</protein>
<evidence type="ECO:0000256" key="1">
    <source>
        <dbReference type="PROSITE-ProRule" id="PRU00023"/>
    </source>
</evidence>
<sequence>MRGRREVDFRRVRQMVRGNDFRGLRALIRHGWDVNQQEYGTHTTALLAACELGRVKLVTLLLRHGADPDLCHVDGWNCYDSTRSGTIRRLLVAHGFSWTPAHWSEGAGRAELRWMSARTPVEVVRVLTFTGTDIHLEHQVRPFPPVHGAVELEVAVGGVVRHRRTLTVPGHGRLPVYRAAPPAQTTLTCTLRGFRGDVRVRAYCPETVAAQPAPHLVLPDWGA</sequence>
<keyword evidence="1" id="KW-0040">ANK repeat</keyword>
<dbReference type="EMBL" id="CP073767">
    <property type="protein sequence ID" value="UWZ57591.1"/>
    <property type="molecule type" value="Genomic_DNA"/>
</dbReference>
<dbReference type="InterPro" id="IPR002110">
    <property type="entry name" value="Ankyrin_rpt"/>
</dbReference>
<dbReference type="Proteomes" id="UP001058003">
    <property type="component" value="Chromosome"/>
</dbReference>
<organism evidence="2 3">
    <name type="scientific">Dactylosporangium aurantiacum</name>
    <dbReference type="NCBI Taxonomy" id="35754"/>
    <lineage>
        <taxon>Bacteria</taxon>
        <taxon>Bacillati</taxon>
        <taxon>Actinomycetota</taxon>
        <taxon>Actinomycetes</taxon>
        <taxon>Micromonosporales</taxon>
        <taxon>Micromonosporaceae</taxon>
        <taxon>Dactylosporangium</taxon>
    </lineage>
</organism>
<dbReference type="SUPFAM" id="SSF48403">
    <property type="entry name" value="Ankyrin repeat"/>
    <property type="match status" value="1"/>
</dbReference>
<name>A0A9Q9IL11_9ACTN</name>